<evidence type="ECO:0008006" key="3">
    <source>
        <dbReference type="Google" id="ProtNLM"/>
    </source>
</evidence>
<comment type="caution">
    <text evidence="1">The sequence shown here is derived from an EMBL/GenBank/DDBJ whole genome shotgun (WGS) entry which is preliminary data.</text>
</comment>
<gene>
    <name evidence="1" type="ORF">FIA58_018060</name>
</gene>
<protein>
    <recommendedName>
        <fullName evidence="3">DKNYY family protein</fullName>
    </recommendedName>
</protein>
<dbReference type="EMBL" id="VEVQ02000015">
    <property type="protein sequence ID" value="NHN27589.1"/>
    <property type="molecule type" value="Genomic_DNA"/>
</dbReference>
<sequence>MAEATGIFINFNIEEIQLKKLLNHKWKKVSFGKKIGYYFSELLYQSITNKSVFIFNYDTKTTTCFIAYLVNQYDKTLFEPFESLLQIISTLKHENTADYAIIATTFPEVLTAYQIKANEIKTLTTKEVPTETITHLSNKFWSFSDNNSFPEPDKAINKRNYFYKNFKSYYKKYLSYIEETEKPKKIAEATQSNPYPLFDKFYSYDNKVFEFRTFTNQVIEIPNADPLTFRNVSGIFADKNAVFLSRLAPHSPPNINPKNGKGNNPNAIWEYYALQEVDGNSFNYIKEKWDTVYWKDKNTIYILQNKILKKVQEADPISFEYLDFCFGKDKNHVFYLDQILPIQPNNYALDSYGFIHDEETIWHYENQIPLDAKTFKVEKQIVNKNIFQKTFLISDKNGEYEYNRDWKEPKIKM</sequence>
<dbReference type="Pfam" id="PF13644">
    <property type="entry name" value="DKNYY"/>
    <property type="match status" value="1"/>
</dbReference>
<proteinExistence type="predicted"/>
<dbReference type="RefSeq" id="WP_140964099.1">
    <property type="nucleotide sequence ID" value="NZ_VEVQ02000015.1"/>
</dbReference>
<dbReference type="Proteomes" id="UP000817854">
    <property type="component" value="Unassembled WGS sequence"/>
</dbReference>
<organism evidence="1 2">
    <name type="scientific">Flavobacterium jejuense</name>
    <dbReference type="NCBI Taxonomy" id="1544455"/>
    <lineage>
        <taxon>Bacteria</taxon>
        <taxon>Pseudomonadati</taxon>
        <taxon>Bacteroidota</taxon>
        <taxon>Flavobacteriia</taxon>
        <taxon>Flavobacteriales</taxon>
        <taxon>Flavobacteriaceae</taxon>
        <taxon>Flavobacterium</taxon>
    </lineage>
</organism>
<reference evidence="1" key="2">
    <citation type="submission" date="2020-02" db="EMBL/GenBank/DDBJ databases">
        <title>Flavobacterium profundi sp. nov., isolated from a deep-sea seamount.</title>
        <authorList>
            <person name="Zhang D.-C."/>
        </authorList>
    </citation>
    <scope>NUCLEOTIDE SEQUENCE</scope>
    <source>
        <strain evidence="1">EC11</strain>
    </source>
</reference>
<dbReference type="InterPro" id="IPR027375">
    <property type="entry name" value="DKNYY"/>
</dbReference>
<evidence type="ECO:0000313" key="1">
    <source>
        <dbReference type="EMBL" id="NHN27589.1"/>
    </source>
</evidence>
<evidence type="ECO:0000313" key="2">
    <source>
        <dbReference type="Proteomes" id="UP000817854"/>
    </source>
</evidence>
<name>A0ABX0IXN8_9FLAO</name>
<accession>A0ABX0IXN8</accession>
<reference evidence="1" key="1">
    <citation type="submission" date="2019-05" db="EMBL/GenBank/DDBJ databases">
        <authorList>
            <person name="Lianzixin W."/>
        </authorList>
    </citation>
    <scope>NUCLEOTIDE SEQUENCE</scope>
    <source>
        <strain evidence="1">EC11</strain>
    </source>
</reference>
<keyword evidence="2" id="KW-1185">Reference proteome</keyword>